<dbReference type="GO" id="GO:0004930">
    <property type="term" value="F:G protein-coupled receptor activity"/>
    <property type="evidence" value="ECO:0007669"/>
    <property type="project" value="UniProtKB-KW"/>
</dbReference>
<dbReference type="InterPro" id="IPR000337">
    <property type="entry name" value="GPCR_3"/>
</dbReference>
<keyword evidence="9" id="KW-0675">Receptor</keyword>
<dbReference type="InterPro" id="IPR038550">
    <property type="entry name" value="GPCR_3_9-Cys_sf"/>
</dbReference>
<feature type="transmembrane region" description="Helical" evidence="12">
    <location>
        <begin position="699"/>
        <end position="719"/>
    </location>
</feature>
<keyword evidence="8 12" id="KW-0472">Membrane</keyword>
<dbReference type="Ensembl" id="ENSCMIT00000016327.1">
    <property type="protein sequence ID" value="ENSCMIP00000015999.1"/>
    <property type="gene ID" value="ENSCMIG00000007755.1"/>
</dbReference>
<dbReference type="FunFam" id="2.10.50.30:FF:000002">
    <property type="entry name" value="Vomeronasal 2 receptor, h1"/>
    <property type="match status" value="1"/>
</dbReference>
<feature type="domain" description="G-protein coupled receptors family 3 profile" evidence="13">
    <location>
        <begin position="505"/>
        <end position="746"/>
    </location>
</feature>
<dbReference type="PANTHER" id="PTHR24061:SF528">
    <property type="entry name" value="C-FAMILY ODORANT RECEPTOR OLFCD2-RELATED"/>
    <property type="match status" value="1"/>
</dbReference>
<dbReference type="SUPFAM" id="SSF53822">
    <property type="entry name" value="Periplasmic binding protein-like I"/>
    <property type="match status" value="1"/>
</dbReference>
<dbReference type="Pfam" id="PF07562">
    <property type="entry name" value="NCD3G"/>
    <property type="match status" value="1"/>
</dbReference>
<dbReference type="Gene3D" id="3.40.50.2300">
    <property type="match status" value="2"/>
</dbReference>
<accession>A0A4W3I4J3</accession>
<evidence type="ECO:0000256" key="8">
    <source>
        <dbReference type="ARBA" id="ARBA00023136"/>
    </source>
</evidence>
<reference evidence="15" key="2">
    <citation type="journal article" date="2007" name="PLoS Biol.">
        <title>Survey sequencing and comparative analysis of the elephant shark (Callorhinchus milii) genome.</title>
        <authorList>
            <person name="Venkatesh B."/>
            <person name="Kirkness E.F."/>
            <person name="Loh Y.H."/>
            <person name="Halpern A.L."/>
            <person name="Lee A.P."/>
            <person name="Johnson J."/>
            <person name="Dandona N."/>
            <person name="Viswanathan L.D."/>
            <person name="Tay A."/>
            <person name="Venter J.C."/>
            <person name="Strausberg R.L."/>
            <person name="Brenner S."/>
        </authorList>
    </citation>
    <scope>NUCLEOTIDE SEQUENCE [LARGE SCALE GENOMIC DNA]</scope>
</reference>
<protein>
    <recommendedName>
        <fullName evidence="13">G-protein coupled receptors family 3 profile domain-containing protein</fullName>
    </recommendedName>
</protein>
<dbReference type="InterPro" id="IPR011500">
    <property type="entry name" value="GPCR_3_9-Cys_dom"/>
</dbReference>
<keyword evidence="7" id="KW-0297">G-protein coupled receptor</keyword>
<dbReference type="Pfam" id="PF00003">
    <property type="entry name" value="7tm_3"/>
    <property type="match status" value="1"/>
</dbReference>
<reference evidence="15" key="3">
    <citation type="journal article" date="2014" name="Nature">
        <title>Elephant shark genome provides unique insights into gnathostome evolution.</title>
        <authorList>
            <consortium name="International Elephant Shark Genome Sequencing Consortium"/>
            <person name="Venkatesh B."/>
            <person name="Lee A.P."/>
            <person name="Ravi V."/>
            <person name="Maurya A.K."/>
            <person name="Lian M.M."/>
            <person name="Swann J.B."/>
            <person name="Ohta Y."/>
            <person name="Flajnik M.F."/>
            <person name="Sutoh Y."/>
            <person name="Kasahara M."/>
            <person name="Hoon S."/>
            <person name="Gangu V."/>
            <person name="Roy S.W."/>
            <person name="Irimia M."/>
            <person name="Korzh V."/>
            <person name="Kondrychyn I."/>
            <person name="Lim Z.W."/>
            <person name="Tay B.H."/>
            <person name="Tohari S."/>
            <person name="Kong K.W."/>
            <person name="Ho S."/>
            <person name="Lorente-Galdos B."/>
            <person name="Quilez J."/>
            <person name="Marques-Bonet T."/>
            <person name="Raney B.J."/>
            <person name="Ingham P.W."/>
            <person name="Tay A."/>
            <person name="Hillier L.W."/>
            <person name="Minx P."/>
            <person name="Boehm T."/>
            <person name="Wilson R.K."/>
            <person name="Brenner S."/>
            <person name="Warren W.C."/>
        </authorList>
    </citation>
    <scope>NUCLEOTIDE SEQUENCE [LARGE SCALE GENOMIC DNA]</scope>
</reference>
<reference evidence="15" key="1">
    <citation type="journal article" date="2006" name="Science">
        <title>Ancient noncoding elements conserved in the human genome.</title>
        <authorList>
            <person name="Venkatesh B."/>
            <person name="Kirkness E.F."/>
            <person name="Loh Y.H."/>
            <person name="Halpern A.L."/>
            <person name="Lee A.P."/>
            <person name="Johnson J."/>
            <person name="Dandona N."/>
            <person name="Viswanathan L.D."/>
            <person name="Tay A."/>
            <person name="Venter J.C."/>
            <person name="Strausberg R.L."/>
            <person name="Brenner S."/>
        </authorList>
    </citation>
    <scope>NUCLEOTIDE SEQUENCE [LARGE SCALE GENOMIC DNA]</scope>
</reference>
<feature type="transmembrane region" description="Helical" evidence="12">
    <location>
        <begin position="575"/>
        <end position="599"/>
    </location>
</feature>
<evidence type="ECO:0000256" key="11">
    <source>
        <dbReference type="ARBA" id="ARBA00023224"/>
    </source>
</evidence>
<dbReference type="InterPro" id="IPR004073">
    <property type="entry name" value="GPCR_3_vmron_rcpt_2"/>
</dbReference>
<evidence type="ECO:0000313" key="14">
    <source>
        <dbReference type="Ensembl" id="ENSCMIP00000015999.1"/>
    </source>
</evidence>
<evidence type="ECO:0000256" key="3">
    <source>
        <dbReference type="ARBA" id="ARBA00022475"/>
    </source>
</evidence>
<dbReference type="FunFam" id="3.40.50.2300:FF:000016">
    <property type="entry name" value="Taste 1 receptor member 2"/>
    <property type="match status" value="1"/>
</dbReference>
<feature type="transmembrane region" description="Helical" evidence="12">
    <location>
        <begin position="665"/>
        <end position="687"/>
    </location>
</feature>
<evidence type="ECO:0000256" key="12">
    <source>
        <dbReference type="SAM" id="Phobius"/>
    </source>
</evidence>
<comment type="similarity">
    <text evidence="2">Belongs to the G-protein coupled receptor 3 family.</text>
</comment>
<dbReference type="PRINTS" id="PR01535">
    <property type="entry name" value="VOMERONASL2R"/>
</dbReference>
<dbReference type="Gene3D" id="2.10.50.30">
    <property type="entry name" value="GPCR, family 3, nine cysteines domain"/>
    <property type="match status" value="1"/>
</dbReference>
<comment type="subcellular location">
    <subcellularLocation>
        <location evidence="1">Cell membrane</location>
        <topology evidence="1">Multi-pass membrane protein</topology>
    </subcellularLocation>
</comment>
<evidence type="ECO:0000256" key="1">
    <source>
        <dbReference type="ARBA" id="ARBA00004651"/>
    </source>
</evidence>
<dbReference type="PROSITE" id="PS50259">
    <property type="entry name" value="G_PROTEIN_RECEP_F3_4"/>
    <property type="match status" value="1"/>
</dbReference>
<evidence type="ECO:0000256" key="5">
    <source>
        <dbReference type="ARBA" id="ARBA00022729"/>
    </source>
</evidence>
<evidence type="ECO:0000256" key="7">
    <source>
        <dbReference type="ARBA" id="ARBA00023040"/>
    </source>
</evidence>
<dbReference type="PROSITE" id="PS00981">
    <property type="entry name" value="G_PROTEIN_RECEP_F3_3"/>
    <property type="match status" value="1"/>
</dbReference>
<dbReference type="Proteomes" id="UP000314986">
    <property type="component" value="Unassembled WGS sequence"/>
</dbReference>
<dbReference type="GO" id="GO:0005886">
    <property type="term" value="C:plasma membrane"/>
    <property type="evidence" value="ECO:0007669"/>
    <property type="project" value="UniProtKB-SubCell"/>
</dbReference>
<evidence type="ECO:0000256" key="9">
    <source>
        <dbReference type="ARBA" id="ARBA00023170"/>
    </source>
</evidence>
<evidence type="ECO:0000256" key="2">
    <source>
        <dbReference type="ARBA" id="ARBA00007242"/>
    </source>
</evidence>
<evidence type="ECO:0000256" key="6">
    <source>
        <dbReference type="ARBA" id="ARBA00022989"/>
    </source>
</evidence>
<evidence type="ECO:0000259" key="13">
    <source>
        <dbReference type="PROSITE" id="PS50259"/>
    </source>
</evidence>
<feature type="transmembrane region" description="Helical" evidence="12">
    <location>
        <begin position="543"/>
        <end position="563"/>
    </location>
</feature>
<dbReference type="PANTHER" id="PTHR24061">
    <property type="entry name" value="CALCIUM-SENSING RECEPTOR-RELATED"/>
    <property type="match status" value="1"/>
</dbReference>
<keyword evidence="4 12" id="KW-0812">Transmembrane</keyword>
<proteinExistence type="inferred from homology"/>
<dbReference type="Pfam" id="PF01094">
    <property type="entry name" value="ANF_receptor"/>
    <property type="match status" value="1"/>
</dbReference>
<keyword evidence="11" id="KW-0807">Transducer</keyword>
<feature type="transmembrane region" description="Helical" evidence="12">
    <location>
        <begin position="619"/>
        <end position="638"/>
    </location>
</feature>
<organism evidence="14 15">
    <name type="scientific">Callorhinchus milii</name>
    <name type="common">Ghost shark</name>
    <dbReference type="NCBI Taxonomy" id="7868"/>
    <lineage>
        <taxon>Eukaryota</taxon>
        <taxon>Metazoa</taxon>
        <taxon>Chordata</taxon>
        <taxon>Craniata</taxon>
        <taxon>Vertebrata</taxon>
        <taxon>Chondrichthyes</taxon>
        <taxon>Holocephali</taxon>
        <taxon>Chimaeriformes</taxon>
        <taxon>Callorhinchidae</taxon>
        <taxon>Callorhinchus</taxon>
    </lineage>
</organism>
<dbReference type="InterPro" id="IPR028082">
    <property type="entry name" value="Peripla_BP_I"/>
</dbReference>
<feature type="transmembrane region" description="Helical" evidence="12">
    <location>
        <begin position="731"/>
        <end position="750"/>
    </location>
</feature>
<feature type="transmembrane region" description="Helical" evidence="12">
    <location>
        <begin position="505"/>
        <end position="528"/>
    </location>
</feature>
<dbReference type="GeneTree" id="ENSGT01050000244874"/>
<keyword evidence="15" id="KW-1185">Reference proteome</keyword>
<dbReference type="InterPro" id="IPR017978">
    <property type="entry name" value="GPCR_3_C"/>
</dbReference>
<reference evidence="14" key="4">
    <citation type="submission" date="2025-08" db="UniProtKB">
        <authorList>
            <consortium name="Ensembl"/>
        </authorList>
    </citation>
    <scope>IDENTIFICATION</scope>
</reference>
<name>A0A4W3I4J3_CALMI</name>
<keyword evidence="3" id="KW-1003">Cell membrane</keyword>
<dbReference type="PRINTS" id="PR00248">
    <property type="entry name" value="GPCRMGR"/>
</dbReference>
<dbReference type="InterPro" id="IPR017979">
    <property type="entry name" value="GPCR_3_CS"/>
</dbReference>
<evidence type="ECO:0000256" key="4">
    <source>
        <dbReference type="ARBA" id="ARBA00022692"/>
    </source>
</evidence>
<dbReference type="InterPro" id="IPR000068">
    <property type="entry name" value="GPCR_3_Ca_sens_rcpt-rel"/>
</dbReference>
<keyword evidence="6 12" id="KW-1133">Transmembrane helix</keyword>
<reference evidence="14" key="5">
    <citation type="submission" date="2025-09" db="UniProtKB">
        <authorList>
            <consortium name="Ensembl"/>
        </authorList>
    </citation>
    <scope>IDENTIFICATION</scope>
</reference>
<keyword evidence="5" id="KW-0732">Signal</keyword>
<keyword evidence="10" id="KW-0325">Glycoprotein</keyword>
<dbReference type="AlphaFoldDB" id="A0A4W3I4J3"/>
<evidence type="ECO:0000313" key="15">
    <source>
        <dbReference type="Proteomes" id="UP000314986"/>
    </source>
</evidence>
<sequence length="769" mass="86697">QYKMFGKFLYSSKKLNIFQPEDFLLLPSFDFRAFRLAQTMIFAIEEINQNSALLPNVALGYRIYDDCSSSTIATKAALSLINDIEETVWSYCYDLPLISLLQVSYFSTCACLSNRKEFPTFYRTIPSDSYQSKVLAFLVRKFGWNWIGTIRVNNDYGNFGMQTFIDTVHQLGVCIAFSESFYRTDPIERITDIVQTVKRSSTKVVVAFCATREMRILFKELLRQNVTDIQWIGSEAWVTSDTLTSQENTQLLVGTVGTAIRRSGIPGLRDFLSESASSQRVTSGSRQCTGKEHLEDLQTAYSYLKIDGPTCNVYKAVYAFAHAFHHMFSCERGKGPFMNNTCANLSHFEPWQLLHYMQSVNFTTLSGDNVYFDVNGDPVGTYDLINWQINSEGKAEMKIIGYYDGSAAPGQEVVLNEKDIIWSGGQTEVPRAICTESCPRGSRKVIQKGQPICCFDCTQCSEGEISNVTGELHTCQQCPWDYWSNRLRDQCLPKATDFLSYTEPVGAALASLALTGLCTTLVVAAVFFQSRHTPIVKANNSELSFLLLFALWLCFLCALAFIGEPSGRTCKLRRGAFSVSFVLCLSCVLVKTVLVLLAFKTTVPNNSVLRWFDATKQRLSVFILTFVQSFICALWLTLSPPFPLKNTEYYEDIIILECAVGSVTAFYWASAYIALLSCVCFLIAFFTRKLPDNFNEAKCITFSMLIHCAVWITYIPVYVSSPGRHSVAVEVFAILMSSFASTYYAFLTFCDYLKINSIVQVYTVFYVFS</sequence>
<evidence type="ECO:0000256" key="10">
    <source>
        <dbReference type="ARBA" id="ARBA00023180"/>
    </source>
</evidence>
<dbReference type="InterPro" id="IPR001828">
    <property type="entry name" value="ANF_lig-bd_rcpt"/>
</dbReference>